<reference evidence="2 3" key="1">
    <citation type="submission" date="2018-03" db="EMBL/GenBank/DDBJ databases">
        <title>Genomic Encyclopedia of Type Strains, Phase III (KMG-III): the genomes of soil and plant-associated and newly described type strains.</title>
        <authorList>
            <person name="Whitman W."/>
        </authorList>
    </citation>
    <scope>NUCLEOTIDE SEQUENCE [LARGE SCALE GENOMIC DNA]</scope>
    <source>
        <strain evidence="2 3">MWH-P2sevCIIIb</strain>
    </source>
</reference>
<evidence type="ECO:0000313" key="3">
    <source>
        <dbReference type="Proteomes" id="UP000238308"/>
    </source>
</evidence>
<dbReference type="InterPro" id="IPR029032">
    <property type="entry name" value="AhpD-like"/>
</dbReference>
<dbReference type="AlphaFoldDB" id="A0A2T0XK46"/>
<dbReference type="SUPFAM" id="SSF69118">
    <property type="entry name" value="AhpD-like"/>
    <property type="match status" value="1"/>
</dbReference>
<comment type="caution">
    <text evidence="2">The sequence shown here is derived from an EMBL/GenBank/DDBJ whole genome shotgun (WGS) entry which is preliminary data.</text>
</comment>
<accession>A0A2T0XK46</accession>
<dbReference type="Gene3D" id="1.20.1290.10">
    <property type="entry name" value="AhpD-like"/>
    <property type="match status" value="1"/>
</dbReference>
<name>A0A2T0XK46_9BURK</name>
<feature type="signal peptide" evidence="1">
    <location>
        <begin position="1"/>
        <end position="24"/>
    </location>
</feature>
<sequence>MKLRTTTTIAGLLTAVALGSPLHAEERFARIPVDKMTPDQKKYFDNVMAGPTAATGSAAVQAGATSMGAPFNVYLRSPKLAEALRQTSEYLRFNTSLPARLNEFAIIIVGQHWQAQYEWYAHTRLAIKAGLDPKIPEQLAKGQRPTGMRKEETAIYNFSRELLDTHQVSDENYAAVKDLFGEQGVVDLIAVSGYYVMVSMTLNVNRTPLPAGAEPAFPNPAAKK</sequence>
<dbReference type="OrthoDB" id="5987308at2"/>
<evidence type="ECO:0000256" key="1">
    <source>
        <dbReference type="SAM" id="SignalP"/>
    </source>
</evidence>
<keyword evidence="3" id="KW-1185">Reference proteome</keyword>
<dbReference type="PANTHER" id="PTHR34846">
    <property type="entry name" value="4-CARBOXYMUCONOLACTONE DECARBOXYLASE FAMILY PROTEIN (AFU_ORTHOLOGUE AFUA_6G11590)"/>
    <property type="match status" value="1"/>
</dbReference>
<dbReference type="RefSeq" id="WP_146129716.1">
    <property type="nucleotide sequence ID" value="NZ_PVTV01000011.1"/>
</dbReference>
<organism evidence="2 3">
    <name type="scientific">Jezberella montanilacus</name>
    <dbReference type="NCBI Taxonomy" id="323426"/>
    <lineage>
        <taxon>Bacteria</taxon>
        <taxon>Pseudomonadati</taxon>
        <taxon>Pseudomonadota</taxon>
        <taxon>Betaproteobacteria</taxon>
        <taxon>Burkholderiales</taxon>
        <taxon>Alcaligenaceae</taxon>
        <taxon>Jezberella</taxon>
    </lineage>
</organism>
<gene>
    <name evidence="2" type="ORF">BCM14_0772</name>
</gene>
<keyword evidence="1" id="KW-0732">Signal</keyword>
<dbReference type="Proteomes" id="UP000238308">
    <property type="component" value="Unassembled WGS sequence"/>
</dbReference>
<dbReference type="EMBL" id="PVTV01000011">
    <property type="protein sequence ID" value="PRY99328.1"/>
    <property type="molecule type" value="Genomic_DNA"/>
</dbReference>
<protein>
    <submittedName>
        <fullName evidence="2">4-carboxymuconolactone decarboxylase</fullName>
    </submittedName>
</protein>
<feature type="chain" id="PRO_5015393393" evidence="1">
    <location>
        <begin position="25"/>
        <end position="224"/>
    </location>
</feature>
<evidence type="ECO:0000313" key="2">
    <source>
        <dbReference type="EMBL" id="PRY99328.1"/>
    </source>
</evidence>
<dbReference type="PANTHER" id="PTHR34846:SF11">
    <property type="entry name" value="4-CARBOXYMUCONOLACTONE DECARBOXYLASE FAMILY PROTEIN (AFU_ORTHOLOGUE AFUA_6G11590)"/>
    <property type="match status" value="1"/>
</dbReference>
<proteinExistence type="predicted"/>